<dbReference type="RefSeq" id="WP_126792432.1">
    <property type="nucleotide sequence ID" value="NZ_PIPI01000003.1"/>
</dbReference>
<dbReference type="HAMAP" id="MF_01820">
    <property type="entry name" value="GTPase_RsgA"/>
    <property type="match status" value="1"/>
</dbReference>
<reference evidence="7 8" key="1">
    <citation type="journal article" date="2011" name="Front. Microbiol.">
        <title>Genomic signatures of strain selection and enhancement in Bacillus atrophaeus var. globigii, a historical biowarfare simulant.</title>
        <authorList>
            <person name="Gibbons H.S."/>
            <person name="Broomall S.M."/>
            <person name="McNew L.A."/>
            <person name="Daligault H."/>
            <person name="Chapman C."/>
            <person name="Bruce D."/>
            <person name="Karavis M."/>
            <person name="Krepps M."/>
            <person name="McGregor P.A."/>
            <person name="Hong C."/>
            <person name="Park K.H."/>
            <person name="Akmal A."/>
            <person name="Feldman A."/>
            <person name="Lin J.S."/>
            <person name="Chang W.E."/>
            <person name="Higgs B.W."/>
            <person name="Demirev P."/>
            <person name="Lindquist J."/>
            <person name="Liem A."/>
            <person name="Fochler E."/>
            <person name="Read T.D."/>
            <person name="Tapia R."/>
            <person name="Johnson S."/>
            <person name="Bishop-Lilly K.A."/>
            <person name="Detter C."/>
            <person name="Han C."/>
            <person name="Sozhamannan S."/>
            <person name="Rosenzweig C.N."/>
            <person name="Skowronski E.W."/>
        </authorList>
    </citation>
    <scope>NUCLEOTIDE SEQUENCE [LARGE SCALE GENOMIC DNA]</scope>
    <source>
        <strain evidence="7 8">AK5</strain>
    </source>
</reference>
<keyword evidence="3" id="KW-0694">RNA-binding</keyword>
<keyword evidence="8" id="KW-1185">Reference proteome</keyword>
<dbReference type="EMBL" id="PIPI01000003">
    <property type="protein sequence ID" value="RUO20310.1"/>
    <property type="molecule type" value="Genomic_DNA"/>
</dbReference>
<dbReference type="AlphaFoldDB" id="A0A432VUV6"/>
<keyword evidence="3" id="KW-0479">Metal-binding</keyword>
<dbReference type="NCBIfam" id="TIGR00157">
    <property type="entry name" value="ribosome small subunit-dependent GTPase A"/>
    <property type="match status" value="1"/>
</dbReference>
<dbReference type="PROSITE" id="PS51721">
    <property type="entry name" value="G_CP"/>
    <property type="match status" value="1"/>
</dbReference>
<dbReference type="InterPro" id="IPR010914">
    <property type="entry name" value="RsgA_GTPase_dom"/>
</dbReference>
<dbReference type="PANTHER" id="PTHR32120:SF11">
    <property type="entry name" value="SMALL RIBOSOMAL SUBUNIT BIOGENESIS GTPASE RSGA 1, MITOCHONDRIAL-RELATED"/>
    <property type="match status" value="1"/>
</dbReference>
<name>A0A432VUV6_9GAMM</name>
<dbReference type="Gene3D" id="1.10.40.50">
    <property type="entry name" value="Probable gtpase engc, domain 3"/>
    <property type="match status" value="1"/>
</dbReference>
<dbReference type="PROSITE" id="PS50936">
    <property type="entry name" value="ENGC_GTPASE"/>
    <property type="match status" value="1"/>
</dbReference>
<comment type="cofactor">
    <cofactor evidence="3">
        <name>Zn(2+)</name>
        <dbReference type="ChEBI" id="CHEBI:29105"/>
    </cofactor>
    <text evidence="3">Binds 1 zinc ion per subunit.</text>
</comment>
<evidence type="ECO:0000313" key="7">
    <source>
        <dbReference type="EMBL" id="RUO20310.1"/>
    </source>
</evidence>
<dbReference type="InterPro" id="IPR027417">
    <property type="entry name" value="P-loop_NTPase"/>
</dbReference>
<feature type="binding site" evidence="3">
    <location>
        <position position="310"/>
    </location>
    <ligand>
        <name>Zn(2+)</name>
        <dbReference type="ChEBI" id="CHEBI:29105"/>
    </ligand>
</feature>
<gene>
    <name evidence="3" type="primary">rsgA</name>
    <name evidence="7" type="ORF">CWE06_06725</name>
</gene>
<evidence type="ECO:0000313" key="8">
    <source>
        <dbReference type="Proteomes" id="UP000288212"/>
    </source>
</evidence>
<proteinExistence type="inferred from homology"/>
<dbReference type="GO" id="GO:0005737">
    <property type="term" value="C:cytoplasm"/>
    <property type="evidence" value="ECO:0007669"/>
    <property type="project" value="UniProtKB-SubCell"/>
</dbReference>
<dbReference type="InterPro" id="IPR012340">
    <property type="entry name" value="NA-bd_OB-fold"/>
</dbReference>
<feature type="binding site" evidence="3">
    <location>
        <begin position="215"/>
        <end position="223"/>
    </location>
    <ligand>
        <name>GTP</name>
        <dbReference type="ChEBI" id="CHEBI:37565"/>
    </ligand>
</feature>
<dbReference type="InterPro" id="IPR030378">
    <property type="entry name" value="G_CP_dom"/>
</dbReference>
<dbReference type="SUPFAM" id="SSF52540">
    <property type="entry name" value="P-loop containing nucleoside triphosphate hydrolases"/>
    <property type="match status" value="1"/>
</dbReference>
<dbReference type="Proteomes" id="UP000288212">
    <property type="component" value="Unassembled WGS sequence"/>
</dbReference>
<sequence length="347" mass="38232">MAKRAKLTKGQMRRVKANQEKRLAKRQIQQEAEFSDSQLGSLEYGRVVSRFGQHADILTDEGDILRCNIRRTISSLVTGDRVAWRRAEESEQGMQGVVEAVEERESVLTRPDMYDGIKPIAANVERVFIISSPQPAFSDQIIDRYIVACEDAGIEAIIVMNKTDLISPEEREHILARLSVYEQIGYPVFHASAVTGEGIQALRDEIQGHISVLVGQSGVGKSSLVKAALPEVDLAIGAISDNSGLGQHTTTVARWYPLEQGGALIDSPGIREFGLWHIAADRVTACFRDFEPFLGTCKFRDCKHADDPGCALQKAVADGKLDAGRLENYHRIIQSLDQSEGARGGQF</sequence>
<protein>
    <recommendedName>
        <fullName evidence="3">Small ribosomal subunit biogenesis GTPase RsgA</fullName>
        <ecNumber evidence="3">3.6.1.-</ecNumber>
    </recommendedName>
</protein>
<dbReference type="OrthoDB" id="9809485at2"/>
<evidence type="ECO:0000259" key="5">
    <source>
        <dbReference type="PROSITE" id="PS50936"/>
    </source>
</evidence>
<keyword evidence="3" id="KW-0690">Ribosome biogenesis</keyword>
<dbReference type="GO" id="GO:0019843">
    <property type="term" value="F:rRNA binding"/>
    <property type="evidence" value="ECO:0007669"/>
    <property type="project" value="UniProtKB-KW"/>
</dbReference>
<comment type="function">
    <text evidence="3">One of several proteins that assist in the late maturation steps of the functional core of the 30S ribosomal subunit. Helps release RbfA from mature subunits. May play a role in the assembly of ribosomal proteins into the subunit. Circularly permuted GTPase that catalyzes slow GTP hydrolysis, GTPase activity is stimulated by the 30S ribosomal subunit.</text>
</comment>
<comment type="subunit">
    <text evidence="3">Monomer. Associates with 30S ribosomal subunit, binds 16S rRNA.</text>
</comment>
<dbReference type="InterPro" id="IPR004881">
    <property type="entry name" value="Ribosome_biogen_GTPase_RsgA"/>
</dbReference>
<feature type="domain" description="CP-type G" evidence="6">
    <location>
        <begin position="113"/>
        <end position="273"/>
    </location>
</feature>
<feature type="binding site" evidence="3">
    <location>
        <begin position="161"/>
        <end position="164"/>
    </location>
    <ligand>
        <name>GTP</name>
        <dbReference type="ChEBI" id="CHEBI:37565"/>
    </ligand>
</feature>
<dbReference type="NCBIfam" id="NF008931">
    <property type="entry name" value="PRK12288.1"/>
    <property type="match status" value="1"/>
</dbReference>
<feature type="binding site" evidence="3">
    <location>
        <position position="297"/>
    </location>
    <ligand>
        <name>Zn(2+)</name>
        <dbReference type="ChEBI" id="CHEBI:29105"/>
    </ligand>
</feature>
<dbReference type="GO" id="GO:0046872">
    <property type="term" value="F:metal ion binding"/>
    <property type="evidence" value="ECO:0007669"/>
    <property type="project" value="UniProtKB-KW"/>
</dbReference>
<feature type="binding site" evidence="3">
    <location>
        <position position="304"/>
    </location>
    <ligand>
        <name>Zn(2+)</name>
        <dbReference type="ChEBI" id="CHEBI:29105"/>
    </ligand>
</feature>
<comment type="caution">
    <text evidence="7">The sequence shown here is derived from an EMBL/GenBank/DDBJ whole genome shotgun (WGS) entry which is preliminary data.</text>
</comment>
<dbReference type="EC" id="3.6.1.-" evidence="3"/>
<feature type="binding site" evidence="3">
    <location>
        <position position="302"/>
    </location>
    <ligand>
        <name>Zn(2+)</name>
        <dbReference type="ChEBI" id="CHEBI:29105"/>
    </ligand>
</feature>
<feature type="compositionally biased region" description="Basic residues" evidence="4">
    <location>
        <begin position="1"/>
        <end position="16"/>
    </location>
</feature>
<evidence type="ECO:0000256" key="2">
    <source>
        <dbReference type="ARBA" id="ARBA00023134"/>
    </source>
</evidence>
<dbReference type="GO" id="GO:0042274">
    <property type="term" value="P:ribosomal small subunit biogenesis"/>
    <property type="evidence" value="ECO:0007669"/>
    <property type="project" value="UniProtKB-UniRule"/>
</dbReference>
<evidence type="ECO:0000256" key="3">
    <source>
        <dbReference type="HAMAP-Rule" id="MF_01820"/>
    </source>
</evidence>
<keyword evidence="3" id="KW-0699">rRNA-binding</keyword>
<keyword evidence="3" id="KW-0963">Cytoplasm</keyword>
<dbReference type="GO" id="GO:0005525">
    <property type="term" value="F:GTP binding"/>
    <property type="evidence" value="ECO:0007669"/>
    <property type="project" value="UniProtKB-UniRule"/>
</dbReference>
<feature type="region of interest" description="Disordered" evidence="4">
    <location>
        <begin position="1"/>
        <end position="22"/>
    </location>
</feature>
<comment type="subcellular location">
    <subcellularLocation>
        <location evidence="3">Cytoplasm</location>
    </subcellularLocation>
</comment>
<keyword evidence="3" id="KW-0862">Zinc</keyword>
<organism evidence="7 8">
    <name type="scientific">Aliidiomarina haloalkalitolerans</name>
    <dbReference type="NCBI Taxonomy" id="859059"/>
    <lineage>
        <taxon>Bacteria</taxon>
        <taxon>Pseudomonadati</taxon>
        <taxon>Pseudomonadota</taxon>
        <taxon>Gammaproteobacteria</taxon>
        <taxon>Alteromonadales</taxon>
        <taxon>Idiomarinaceae</taxon>
        <taxon>Aliidiomarina</taxon>
    </lineage>
</organism>
<comment type="similarity">
    <text evidence="3">Belongs to the TRAFAC class YlqF/YawG GTPase family. RsgA subfamily.</text>
</comment>
<keyword evidence="1 3" id="KW-0547">Nucleotide-binding</keyword>
<dbReference type="PANTHER" id="PTHR32120">
    <property type="entry name" value="SMALL RIBOSOMAL SUBUNIT BIOGENESIS GTPASE RSGA"/>
    <property type="match status" value="1"/>
</dbReference>
<evidence type="ECO:0000256" key="1">
    <source>
        <dbReference type="ARBA" id="ARBA00022741"/>
    </source>
</evidence>
<evidence type="ECO:0000259" key="6">
    <source>
        <dbReference type="PROSITE" id="PS51721"/>
    </source>
</evidence>
<keyword evidence="2 3" id="KW-0342">GTP-binding</keyword>
<dbReference type="Gene3D" id="2.40.50.140">
    <property type="entry name" value="Nucleic acid-binding proteins"/>
    <property type="match status" value="1"/>
</dbReference>
<feature type="domain" description="EngC GTPase" evidence="5">
    <location>
        <begin position="122"/>
        <end position="271"/>
    </location>
</feature>
<dbReference type="Gene3D" id="3.40.50.300">
    <property type="entry name" value="P-loop containing nucleotide triphosphate hydrolases"/>
    <property type="match status" value="1"/>
</dbReference>
<dbReference type="GO" id="GO:0003924">
    <property type="term" value="F:GTPase activity"/>
    <property type="evidence" value="ECO:0007669"/>
    <property type="project" value="UniProtKB-UniRule"/>
</dbReference>
<dbReference type="CDD" id="cd01854">
    <property type="entry name" value="YjeQ_EngC"/>
    <property type="match status" value="1"/>
</dbReference>
<dbReference type="Pfam" id="PF03193">
    <property type="entry name" value="RsgA_GTPase"/>
    <property type="match status" value="1"/>
</dbReference>
<keyword evidence="3" id="KW-0378">Hydrolase</keyword>
<evidence type="ECO:0000256" key="4">
    <source>
        <dbReference type="SAM" id="MobiDB-lite"/>
    </source>
</evidence>
<accession>A0A432VUV6</accession>